<dbReference type="Gene3D" id="3.10.105.10">
    <property type="entry name" value="Dipeptide-binding Protein, Domain 3"/>
    <property type="match status" value="1"/>
</dbReference>
<evidence type="ECO:0000313" key="7">
    <source>
        <dbReference type="EMBL" id="AEA69211.1"/>
    </source>
</evidence>
<keyword evidence="3" id="KW-0571">Peptide transport</keyword>
<dbReference type="Gene3D" id="3.40.190.10">
    <property type="entry name" value="Periplasmic binding protein-like II"/>
    <property type="match status" value="1"/>
</dbReference>
<dbReference type="InterPro" id="IPR000914">
    <property type="entry name" value="SBP_5_dom"/>
</dbReference>
<dbReference type="Proteomes" id="UP000006692">
    <property type="component" value="Chromosome"/>
</dbReference>
<dbReference type="STRING" id="994484.PSEBR_a2909"/>
<dbReference type="SUPFAM" id="SSF53850">
    <property type="entry name" value="Periplasmic binding protein-like II"/>
    <property type="match status" value="1"/>
</dbReference>
<evidence type="ECO:0000256" key="2">
    <source>
        <dbReference type="ARBA" id="ARBA00022729"/>
    </source>
</evidence>
<evidence type="ECO:0000256" key="3">
    <source>
        <dbReference type="ARBA" id="ARBA00022856"/>
    </source>
</evidence>
<reference key="2">
    <citation type="submission" date="2011-03" db="EMBL/GenBank/DDBJ databases">
        <title>Complete Genome Sequence of a beneficial plant roots-associated bacterium Pseudomonas brassicacearum.</title>
        <authorList>
            <person name="Ortet P."/>
            <person name="Barakat M."/>
            <person name="Lalaouna D."/>
            <person name="Fochesato S."/>
            <person name="Barbe V."/>
            <person name="Santaella C."/>
            <person name="Heulin T."/>
            <person name="Achouak W."/>
        </authorList>
    </citation>
    <scope>NUCLEOTIDE SEQUENCE</scope>
    <source>
        <strain>NFM421</strain>
    </source>
</reference>
<reference evidence="7 8" key="1">
    <citation type="journal article" date="2011" name="J. Bacteriol.">
        <title>Complete genome sequence of a beneficial plant root-associated bacterium, Pseudomonas brassicacearum.</title>
        <authorList>
            <person name="Ortet P."/>
            <person name="Barakat M."/>
            <person name="Lalaouna D."/>
            <person name="Fochesato S."/>
            <person name="Barbe V."/>
            <person name="Vacherie B."/>
            <person name="Santaella C."/>
            <person name="Heulin T."/>
            <person name="Achouak W."/>
        </authorList>
    </citation>
    <scope>NUCLEOTIDE SEQUENCE [LARGE SCALE GENOMIC DNA]</scope>
    <source>
        <strain evidence="7 8">NFM421</strain>
    </source>
</reference>
<keyword evidence="4" id="KW-0653">Protein transport</keyword>
<dbReference type="InterPro" id="IPR030678">
    <property type="entry name" value="Peptide/Ni-bd"/>
</dbReference>
<gene>
    <name evidence="7" type="ORF">PSEBR_a2909</name>
</gene>
<accession>F2KG75</accession>
<dbReference type="HOGENOM" id="CLU_017028_7_4_6"/>
<dbReference type="GO" id="GO:0030288">
    <property type="term" value="C:outer membrane-bounded periplasmic space"/>
    <property type="evidence" value="ECO:0007669"/>
    <property type="project" value="TreeGrafter"/>
</dbReference>
<evidence type="ECO:0000256" key="5">
    <source>
        <dbReference type="SAM" id="SignalP"/>
    </source>
</evidence>
<evidence type="ECO:0000259" key="6">
    <source>
        <dbReference type="Pfam" id="PF00496"/>
    </source>
</evidence>
<dbReference type="InterPro" id="IPR039424">
    <property type="entry name" value="SBP_5"/>
</dbReference>
<dbReference type="GO" id="GO:0042938">
    <property type="term" value="P:dipeptide transport"/>
    <property type="evidence" value="ECO:0007669"/>
    <property type="project" value="TreeGrafter"/>
</dbReference>
<evidence type="ECO:0000256" key="4">
    <source>
        <dbReference type="ARBA" id="ARBA00022927"/>
    </source>
</evidence>
<dbReference type="GO" id="GO:0043190">
    <property type="term" value="C:ATP-binding cassette (ABC) transporter complex"/>
    <property type="evidence" value="ECO:0007669"/>
    <property type="project" value="InterPro"/>
</dbReference>
<dbReference type="GO" id="GO:1904680">
    <property type="term" value="F:peptide transmembrane transporter activity"/>
    <property type="evidence" value="ECO:0007669"/>
    <property type="project" value="TreeGrafter"/>
</dbReference>
<sequence length="532" mass="58575">MIKETGMNPMNTVTSKPFPGAGKLLLSILCSALSLGAWQAATAAVPQDTLVIGKPADPQTLDPAVTFDNNDWTITYPSYQRLVGYKVEGDKSSTEVQGDLAESWTVSPDNLVWEFKIKPGNKFDDGAPVDAAAVKFSFDRLMTLKQGPSGAFPEDMVVTVVDPQTIRFTLKTPFSPFLFTLAHNGASIINPAVVNKSADVNAWLSSHTAGSGPFRLSNWQKGQSLTMEPNTYFAGPKPALKTVVIKIIGEPSVRRLQLERGDLDIIEDMPEDQLGVLASKPGVVVKEFPSLRVTYLYLNNKKGPLTSVDARRAITEAVDYNGIVKGILRDKAKLLNGPIPDGMWAYDSSLPPMKQDMAAAKESLAKTSQKITNLSYMYSDKDPNWEPIGLTLQAALAPLGINLKLEKLANATLRERVGQADYDIAVGAWSPDFADPYMFMNFWFDSKMQGLQGNRSFYSNPQVDKLIREAAANSDTAKRVELYQTAQKMVLKDSVYAYLYQKSYTLPMRDSVKGYVFNPMLEQVFNLGSMSK</sequence>
<name>F2KG75_PSEBN</name>
<dbReference type="CDD" id="cd08512">
    <property type="entry name" value="PBP2_NikA_DppA_OppA_like_7"/>
    <property type="match status" value="1"/>
</dbReference>
<proteinExistence type="inferred from homology"/>
<feature type="domain" description="Solute-binding protein family 5" evidence="6">
    <location>
        <begin position="95"/>
        <end position="447"/>
    </location>
</feature>
<evidence type="ECO:0000256" key="1">
    <source>
        <dbReference type="ARBA" id="ARBA00005695"/>
    </source>
</evidence>
<keyword evidence="4" id="KW-0813">Transport</keyword>
<protein>
    <submittedName>
        <fullName evidence="7">Putative dipeptide ABC transporter periplasmic component</fullName>
    </submittedName>
</protein>
<feature type="chain" id="PRO_5003281379" evidence="5">
    <location>
        <begin position="44"/>
        <end position="532"/>
    </location>
</feature>
<keyword evidence="2 5" id="KW-0732">Signal</keyword>
<dbReference type="PIRSF" id="PIRSF002741">
    <property type="entry name" value="MppA"/>
    <property type="match status" value="1"/>
</dbReference>
<comment type="similarity">
    <text evidence="1">Belongs to the bacterial solute-binding protein 5 family.</text>
</comment>
<organism evidence="7 8">
    <name type="scientific">Pseudomonas brassicacearum (strain NFM421)</name>
    <dbReference type="NCBI Taxonomy" id="994484"/>
    <lineage>
        <taxon>Bacteria</taxon>
        <taxon>Pseudomonadati</taxon>
        <taxon>Pseudomonadota</taxon>
        <taxon>Gammaproteobacteria</taxon>
        <taxon>Pseudomonadales</taxon>
        <taxon>Pseudomonadaceae</taxon>
        <taxon>Pseudomonas</taxon>
    </lineage>
</organism>
<dbReference type="PANTHER" id="PTHR30290">
    <property type="entry name" value="PERIPLASMIC BINDING COMPONENT OF ABC TRANSPORTER"/>
    <property type="match status" value="1"/>
</dbReference>
<dbReference type="GO" id="GO:0015031">
    <property type="term" value="P:protein transport"/>
    <property type="evidence" value="ECO:0007669"/>
    <property type="project" value="UniProtKB-KW"/>
</dbReference>
<dbReference type="AlphaFoldDB" id="F2KG75"/>
<dbReference type="KEGG" id="pba:PSEBR_a2909"/>
<dbReference type="PANTHER" id="PTHR30290:SF38">
    <property type="entry name" value="D,D-DIPEPTIDE-BINDING PERIPLASMIC PROTEIN DDPA-RELATED"/>
    <property type="match status" value="1"/>
</dbReference>
<feature type="signal peptide" evidence="5">
    <location>
        <begin position="1"/>
        <end position="43"/>
    </location>
</feature>
<dbReference type="EMBL" id="CP002585">
    <property type="protein sequence ID" value="AEA69211.1"/>
    <property type="molecule type" value="Genomic_DNA"/>
</dbReference>
<evidence type="ECO:0000313" key="8">
    <source>
        <dbReference type="Proteomes" id="UP000006692"/>
    </source>
</evidence>
<dbReference type="Gene3D" id="3.90.76.10">
    <property type="entry name" value="Dipeptide-binding Protein, Domain 1"/>
    <property type="match status" value="1"/>
</dbReference>
<dbReference type="Pfam" id="PF00496">
    <property type="entry name" value="SBP_bac_5"/>
    <property type="match status" value="1"/>
</dbReference>